<dbReference type="GO" id="GO:0008982">
    <property type="term" value="F:protein-N(PI)-phosphohistidine-sugar phosphotransferase activity"/>
    <property type="evidence" value="ECO:0007669"/>
    <property type="project" value="InterPro"/>
</dbReference>
<evidence type="ECO:0000313" key="2">
    <source>
        <dbReference type="EMBL" id="PTM53282.1"/>
    </source>
</evidence>
<dbReference type="GO" id="GO:0009401">
    <property type="term" value="P:phosphoenolpyruvate-dependent sugar phosphotransferase system"/>
    <property type="evidence" value="ECO:0007669"/>
    <property type="project" value="InterPro"/>
</dbReference>
<keyword evidence="3" id="KW-1185">Reference proteome</keyword>
<dbReference type="Proteomes" id="UP000241639">
    <property type="component" value="Unassembled WGS sequence"/>
</dbReference>
<accession>A0A2T4Z0N3</accession>
<feature type="modified residue" description="Phosphohistidine; by HPr" evidence="1">
    <location>
        <position position="51"/>
    </location>
</feature>
<dbReference type="Gene3D" id="2.40.33.40">
    <property type="entry name" value="Phosphotransferase system, glucitol/sorbitol-specific IIA component"/>
    <property type="match status" value="1"/>
</dbReference>
<organism evidence="2 3">
    <name type="scientific">Desmospora activa DSM 45169</name>
    <dbReference type="NCBI Taxonomy" id="1121389"/>
    <lineage>
        <taxon>Bacteria</taxon>
        <taxon>Bacillati</taxon>
        <taxon>Bacillota</taxon>
        <taxon>Bacilli</taxon>
        <taxon>Bacillales</taxon>
        <taxon>Thermoactinomycetaceae</taxon>
        <taxon>Desmospora</taxon>
    </lineage>
</organism>
<reference evidence="2 3" key="1">
    <citation type="submission" date="2018-04" db="EMBL/GenBank/DDBJ databases">
        <title>Genomic Encyclopedia of Archaeal and Bacterial Type Strains, Phase II (KMG-II): from individual species to whole genera.</title>
        <authorList>
            <person name="Goeker M."/>
        </authorList>
    </citation>
    <scope>NUCLEOTIDE SEQUENCE [LARGE SCALE GENOMIC DNA]</scope>
    <source>
        <strain evidence="2 3">DSM 45169</strain>
    </source>
</reference>
<protein>
    <submittedName>
        <fullName evidence="2">PTS system glucitol/sorbitol-specific IIA component</fullName>
    </submittedName>
</protein>
<name>A0A2T4Z0N3_9BACL</name>
<dbReference type="EMBL" id="PZZP01000004">
    <property type="protein sequence ID" value="PTM53282.1"/>
    <property type="molecule type" value="Genomic_DNA"/>
</dbReference>
<dbReference type="PROSITE" id="PS51097">
    <property type="entry name" value="PTS_EIIA_TYPE_5"/>
    <property type="match status" value="1"/>
</dbReference>
<proteinExistence type="predicted"/>
<dbReference type="PANTHER" id="PTHR40398:SF1">
    <property type="entry name" value="PTS SYSTEM GLUCITOL_SORBITOL-SPECIFIC EIIA COMPONENT"/>
    <property type="match status" value="1"/>
</dbReference>
<dbReference type="OrthoDB" id="5113885at2"/>
<sequence>MEKEVSILKYLMDSRVTKIGSMVSDFVEQEKTLIIFHENAPEELHDLALLHRVTPLNDEIQVGDKFILGETEYEVTSVGGKANETLRDLGHCTLRFTGRTETDLPGEVALEEKSVRDIHVNAPLRFVRDQGVLSCWD</sequence>
<evidence type="ECO:0000256" key="1">
    <source>
        <dbReference type="PROSITE-ProRule" id="PRU00420"/>
    </source>
</evidence>
<dbReference type="InterPro" id="IPR036665">
    <property type="entry name" value="PTS_IIA_glucitol/sorbitol_sf"/>
</dbReference>
<dbReference type="PANTHER" id="PTHR40398">
    <property type="entry name" value="PTS SYSTEM GLUCITOL/SORBITOL-SPECIFIC EIIA COMPONENT"/>
    <property type="match status" value="1"/>
</dbReference>
<gene>
    <name evidence="2" type="ORF">C8J48_3606</name>
</gene>
<dbReference type="GO" id="GO:0005737">
    <property type="term" value="C:cytoplasm"/>
    <property type="evidence" value="ECO:0007669"/>
    <property type="project" value="InterPro"/>
</dbReference>
<dbReference type="Pfam" id="PF03829">
    <property type="entry name" value="PTSIIA_gutA"/>
    <property type="match status" value="1"/>
</dbReference>
<comment type="caution">
    <text evidence="2">The sequence shown here is derived from an EMBL/GenBank/DDBJ whole genome shotgun (WGS) entry which is preliminary data.</text>
</comment>
<dbReference type="SUPFAM" id="SSF141530">
    <property type="entry name" value="PTSIIA/GutA-like"/>
    <property type="match status" value="1"/>
</dbReference>
<dbReference type="AlphaFoldDB" id="A0A2T4Z0N3"/>
<dbReference type="InterPro" id="IPR004716">
    <property type="entry name" value="PTS_IIA_glucitol/sorbitol-sp"/>
</dbReference>
<evidence type="ECO:0000313" key="3">
    <source>
        <dbReference type="Proteomes" id="UP000241639"/>
    </source>
</evidence>
<dbReference type="GO" id="GO:0016301">
    <property type="term" value="F:kinase activity"/>
    <property type="evidence" value="ECO:0007669"/>
    <property type="project" value="TreeGrafter"/>
</dbReference>